<dbReference type="Gramene" id="TraesLDM4D03G02563560.2">
    <property type="protein sequence ID" value="TraesLDM4D03G02563560.2"/>
    <property type="gene ID" value="TraesLDM4D03G02563560"/>
</dbReference>
<dbReference type="GO" id="GO:0009409">
    <property type="term" value="P:response to cold"/>
    <property type="evidence" value="ECO:0007669"/>
    <property type="project" value="InterPro"/>
</dbReference>
<gene>
    <name evidence="2" type="primary">LOC123099068</name>
</gene>
<accession>A0A3B6JPT4</accession>
<dbReference type="STRING" id="4565.A0A3B6JPT4"/>
<reference evidence="2" key="2">
    <citation type="submission" date="2018-10" db="UniProtKB">
        <authorList>
            <consortium name="EnsemblPlants"/>
        </authorList>
    </citation>
    <scope>IDENTIFICATION</scope>
</reference>
<dbReference type="PANTHER" id="PTHR33676:SF12">
    <property type="entry name" value="EXPRESSED PROTEIN"/>
    <property type="match status" value="1"/>
</dbReference>
<dbReference type="InterPro" id="IPR044678">
    <property type="entry name" value="COR27/28"/>
</dbReference>
<dbReference type="RefSeq" id="XP_044377127.1">
    <property type="nucleotide sequence ID" value="XM_044521192.1"/>
</dbReference>
<dbReference type="PANTHER" id="PTHR33676">
    <property type="entry name" value="COLD REGULATED PROTEIN 27"/>
    <property type="match status" value="1"/>
</dbReference>
<dbReference type="AlphaFoldDB" id="A0A3B6JPT4"/>
<dbReference type="Gramene" id="TraesCS4D03G0814900.1">
    <property type="protein sequence ID" value="TraesCS4D03G0814900.1.CDS"/>
    <property type="gene ID" value="TraesCS4D03G0814900"/>
</dbReference>
<dbReference type="Gramene" id="TraesSTAUn03G04514780.1">
    <property type="protein sequence ID" value="TraesSTAUn03G04514780.1"/>
    <property type="gene ID" value="TraesSTAUn03G04514780"/>
</dbReference>
<protein>
    <submittedName>
        <fullName evidence="2">Uncharacterized protein</fullName>
    </submittedName>
</protein>
<feature type="region of interest" description="Disordered" evidence="1">
    <location>
        <begin position="235"/>
        <end position="271"/>
    </location>
</feature>
<dbReference type="Gramene" id="TraesLAC4D03G02514710.1">
    <property type="protein sequence ID" value="TraesLAC4D03G02514710.1"/>
    <property type="gene ID" value="TraesLAC4D03G02514710"/>
</dbReference>
<dbReference type="Gramene" id="TraesLDM4D03G02563560.1">
    <property type="protein sequence ID" value="TraesLDM4D03G02563560.1"/>
    <property type="gene ID" value="TraesLDM4D03G02563560"/>
</dbReference>
<name>A0A3B6JPT4_WHEAT</name>
<dbReference type="Gramene" id="TraesRN4D0100846200.1">
    <property type="protein sequence ID" value="TraesRN4D0100846200.1"/>
    <property type="gene ID" value="TraesRN4D0100846200"/>
</dbReference>
<dbReference type="Gramene" id="TraesCS4D02G352000.1">
    <property type="protein sequence ID" value="TraesCS4D02G352000.1"/>
    <property type="gene ID" value="TraesCS4D02G352000"/>
</dbReference>
<evidence type="ECO:0000313" key="3">
    <source>
        <dbReference type="Proteomes" id="UP000019116"/>
    </source>
</evidence>
<dbReference type="Proteomes" id="UP000019116">
    <property type="component" value="Chromosome 4D"/>
</dbReference>
<dbReference type="Gramene" id="TraesJUL4D03G02580330.2">
    <property type="protein sequence ID" value="TraesJUL4D03G02580330.2"/>
    <property type="gene ID" value="TraesJUL4D03G02580330"/>
</dbReference>
<dbReference type="Gramene" id="TraesARI4D03G02601050.1">
    <property type="protein sequence ID" value="TraesARI4D03G02601050.1"/>
    <property type="gene ID" value="TraesARI4D03G02601050"/>
</dbReference>
<dbReference type="Gramene" id="TraesWEE_scaffold_009896_01G000400.1">
    <property type="protein sequence ID" value="TraesWEE_scaffold_009896_01G000400.1"/>
    <property type="gene ID" value="TraesWEE_scaffold_009896_01G000400"/>
</dbReference>
<organism evidence="2">
    <name type="scientific">Triticum aestivum</name>
    <name type="common">Wheat</name>
    <dbReference type="NCBI Taxonomy" id="4565"/>
    <lineage>
        <taxon>Eukaryota</taxon>
        <taxon>Viridiplantae</taxon>
        <taxon>Streptophyta</taxon>
        <taxon>Embryophyta</taxon>
        <taxon>Tracheophyta</taxon>
        <taxon>Spermatophyta</taxon>
        <taxon>Magnoliopsida</taxon>
        <taxon>Liliopsida</taxon>
        <taxon>Poales</taxon>
        <taxon>Poaceae</taxon>
        <taxon>BOP clade</taxon>
        <taxon>Pooideae</taxon>
        <taxon>Triticodae</taxon>
        <taxon>Triticeae</taxon>
        <taxon>Triticinae</taxon>
        <taxon>Triticum</taxon>
    </lineage>
</organism>
<feature type="region of interest" description="Disordered" evidence="1">
    <location>
        <begin position="9"/>
        <end position="33"/>
    </location>
</feature>
<dbReference type="Gramene" id="TraesJAG4D03G02557950.1">
    <property type="protein sequence ID" value="TraesJAG4D03G02557950.1"/>
    <property type="gene ID" value="TraesJAG4D03G02557950"/>
</dbReference>
<keyword evidence="3" id="KW-1185">Reference proteome</keyword>
<dbReference type="Gramene" id="TraesCLE_scaffold_010465_01G000400.1">
    <property type="protein sequence ID" value="TraesCLE_scaffold_010465_01G000400.1"/>
    <property type="gene ID" value="TraesCLE_scaffold_010465_01G000400"/>
</dbReference>
<evidence type="ECO:0000256" key="1">
    <source>
        <dbReference type="SAM" id="MobiDB-lite"/>
    </source>
</evidence>
<dbReference type="GeneID" id="123099068"/>
<dbReference type="Gramene" id="TraesROB_scaffold_067552_01G000400.1">
    <property type="protein sequence ID" value="TraesROB_scaffold_067552_01G000400.1"/>
    <property type="gene ID" value="TraesROB_scaffold_067552_01G000400"/>
</dbReference>
<dbReference type="Gramene" id="TraesCAD_scaffold_145102_01G000100.1">
    <property type="protein sequence ID" value="TraesCAD_scaffold_145102_01G000100.1"/>
    <property type="gene ID" value="TraesCAD_scaffold_145102_01G000100"/>
</dbReference>
<dbReference type="OrthoDB" id="1923282at2759"/>
<dbReference type="Gramene" id="TraesJAG4D03G02557950.2">
    <property type="protein sequence ID" value="TraesJAG4D03G02557950.2"/>
    <property type="gene ID" value="TraesJAG4D03G02557950"/>
</dbReference>
<dbReference type="GO" id="GO:0042752">
    <property type="term" value="P:regulation of circadian rhythm"/>
    <property type="evidence" value="ECO:0007669"/>
    <property type="project" value="InterPro"/>
</dbReference>
<dbReference type="EnsemblPlants" id="TraesCS4D02G352000.1">
    <property type="protein sequence ID" value="TraesCS4D02G352000.1"/>
    <property type="gene ID" value="TraesCS4D02G352000"/>
</dbReference>
<evidence type="ECO:0000313" key="2">
    <source>
        <dbReference type="EnsemblPlants" id="TraesCS4D02G352000.1"/>
    </source>
</evidence>
<dbReference type="Gramene" id="TraesNOR4D03G02578430.1">
    <property type="protein sequence ID" value="TraesNOR4D03G02578430.1"/>
    <property type="gene ID" value="TraesNOR4D03G02578430"/>
</dbReference>
<dbReference type="Gramene" id="TraesJUL4D03G02580330.1">
    <property type="protein sequence ID" value="TraesJUL4D03G02580330.1"/>
    <property type="gene ID" value="TraesJUL4D03G02580330"/>
</dbReference>
<proteinExistence type="predicted"/>
<dbReference type="OMA" id="RFLAPCY"/>
<sequence length="283" mass="31117">MRVYYISASSSLSLQEEDDGRPNPTHLFPSSPSTRAFLRENRRKISRFLAPCYDSSWGGESSNLVDLGPMGDASTIQRPPGTVAKGNQVGELVSAGWTNDSHDMYISSMEASFVQQLRIRSSRQLQHYHAHAPGRSITHVGGHGLKALQEGASDELRSETNVSRLRDVGVRGLPEDPWARRFRPHKDYSGVNRRGDVVCASADDGESGTDTVHKTYRTYGREVGIFAGENLVGKSSEASGQNFPEEEVHSIAQPTKSCKKRRTAPSTAAGSFTSMLECSDERW</sequence>
<reference evidence="2" key="1">
    <citation type="submission" date="2018-08" db="EMBL/GenBank/DDBJ databases">
        <authorList>
            <person name="Rossello M."/>
        </authorList>
    </citation>
    <scope>NUCLEOTIDE SEQUENCE [LARGE SCALE GENOMIC DNA]</scope>
    <source>
        <strain evidence="2">cv. Chinese Spring</strain>
    </source>
</reference>